<dbReference type="GO" id="GO:0050660">
    <property type="term" value="F:flavin adenine dinucleotide binding"/>
    <property type="evidence" value="ECO:0007669"/>
    <property type="project" value="TreeGrafter"/>
</dbReference>
<keyword evidence="1" id="KW-0560">Oxidoreductase</keyword>
<dbReference type="GO" id="GO:0004497">
    <property type="term" value="F:monooxygenase activity"/>
    <property type="evidence" value="ECO:0007669"/>
    <property type="project" value="TreeGrafter"/>
</dbReference>
<sequence>MAAVSSIKDLPGGFPPLDALSIEAFKQEEAIPVVQSLLPKISSLLSEPRSEVIEDLLHPGAFWRDQVALTWSLRTFHSVSVIVENIPNLLRRANVLASSIKLVEEQVAAIDLPNGVSIIRAPFAFATANPKARCTATVKLIRMKNGDVKVFTVTTTLRELEDVPWKPFDAPQPVLGSLPEAVDVLVIGGGHAGLSVSAYLKALGISFATVERAAEIGDSWGKRYDSLTLHTTRVYSGLPYVGFPRDYPQYIPAKLVAQYFSDYVKKLSLPVYPGRECVSAVWDVDVERWKVALRGATGMESVTARTIVFATGSVGRFPSMPDFPGKETFKGTSLHSVDYKSATQWAGKRVVIIGAGTTGCDAALDCVNAGAEVTIVQRRPTRVFLQADTTAVFTTLFNDEFPLEVADDMAAEDAVVLASALGAATFAKLGVAHDPEFYAGLKRAGFLVDTEDSLLERVFIYAGSLYIELGACSAICRGEIKVKSGTSIDCATPTGLAFSDGSTLEADVLLYCTGYVKDIRQTAATIISEEIAYALEPVLGLDAEGEVRGVARPSGNDNIWFHVGETRGLRYNGKLLALQIAAELKGVRPAPVRMGVPSDINGETCT</sequence>
<keyword evidence="3" id="KW-1185">Reference proteome</keyword>
<dbReference type="SUPFAM" id="SSF51905">
    <property type="entry name" value="FAD/NAD(P)-binding domain"/>
    <property type="match status" value="2"/>
</dbReference>
<comment type="caution">
    <text evidence="2">The sequence shown here is derived from an EMBL/GenBank/DDBJ whole genome shotgun (WGS) entry which is preliminary data.</text>
</comment>
<dbReference type="PRINTS" id="PR00411">
    <property type="entry name" value="PNDRDTASEI"/>
</dbReference>
<dbReference type="Pfam" id="PF13738">
    <property type="entry name" value="Pyr_redox_3"/>
    <property type="match status" value="1"/>
</dbReference>
<evidence type="ECO:0000256" key="1">
    <source>
        <dbReference type="ARBA" id="ARBA00023002"/>
    </source>
</evidence>
<gene>
    <name evidence="2" type="ORF">HMN09_00881500</name>
</gene>
<dbReference type="PANTHER" id="PTHR43539">
    <property type="entry name" value="FLAVIN-BINDING MONOOXYGENASE-LIKE PROTEIN (AFU_ORTHOLOGUE AFUA_4G09220)"/>
    <property type="match status" value="1"/>
</dbReference>
<dbReference type="Proteomes" id="UP000613580">
    <property type="component" value="Unassembled WGS sequence"/>
</dbReference>
<name>A0A8H6W1W4_MYCCL</name>
<accession>A0A8H6W1W4</accession>
<dbReference type="PANTHER" id="PTHR43539:SF68">
    <property type="entry name" value="FLAVIN-BINDING MONOOXYGENASE-LIKE PROTEIN (AFU_ORTHOLOGUE AFUA_4G09220)"/>
    <property type="match status" value="1"/>
</dbReference>
<evidence type="ECO:0000313" key="3">
    <source>
        <dbReference type="Proteomes" id="UP000613580"/>
    </source>
</evidence>
<dbReference type="AlphaFoldDB" id="A0A8H6W1W4"/>
<reference evidence="2" key="1">
    <citation type="submission" date="2020-05" db="EMBL/GenBank/DDBJ databases">
        <title>Mycena genomes resolve the evolution of fungal bioluminescence.</title>
        <authorList>
            <person name="Tsai I.J."/>
        </authorList>
    </citation>
    <scope>NUCLEOTIDE SEQUENCE</scope>
    <source>
        <strain evidence="2">110903Hualien_Pintung</strain>
    </source>
</reference>
<dbReference type="EMBL" id="JACAZE010000012">
    <property type="protein sequence ID" value="KAF7302474.1"/>
    <property type="molecule type" value="Genomic_DNA"/>
</dbReference>
<evidence type="ECO:0008006" key="4">
    <source>
        <dbReference type="Google" id="ProtNLM"/>
    </source>
</evidence>
<organism evidence="2 3">
    <name type="scientific">Mycena chlorophos</name>
    <name type="common">Agaric fungus</name>
    <name type="synonym">Agaricus chlorophos</name>
    <dbReference type="NCBI Taxonomy" id="658473"/>
    <lineage>
        <taxon>Eukaryota</taxon>
        <taxon>Fungi</taxon>
        <taxon>Dikarya</taxon>
        <taxon>Basidiomycota</taxon>
        <taxon>Agaricomycotina</taxon>
        <taxon>Agaricomycetes</taxon>
        <taxon>Agaricomycetidae</taxon>
        <taxon>Agaricales</taxon>
        <taxon>Marasmiineae</taxon>
        <taxon>Mycenaceae</taxon>
        <taxon>Mycena</taxon>
    </lineage>
</organism>
<dbReference type="OrthoDB" id="74360at2759"/>
<proteinExistence type="predicted"/>
<protein>
    <recommendedName>
        <fullName evidence="4">FAD/NAD(P)-binding domain-containing protein</fullName>
    </recommendedName>
</protein>
<dbReference type="PRINTS" id="PR00368">
    <property type="entry name" value="FADPNR"/>
</dbReference>
<evidence type="ECO:0000313" key="2">
    <source>
        <dbReference type="EMBL" id="KAF7302474.1"/>
    </source>
</evidence>
<dbReference type="InterPro" id="IPR036188">
    <property type="entry name" value="FAD/NAD-bd_sf"/>
</dbReference>
<dbReference type="InterPro" id="IPR050982">
    <property type="entry name" value="Auxin_biosynth/cation_transpt"/>
</dbReference>
<dbReference type="Gene3D" id="3.50.50.60">
    <property type="entry name" value="FAD/NAD(P)-binding domain"/>
    <property type="match status" value="1"/>
</dbReference>